<feature type="compositionally biased region" description="Basic and acidic residues" evidence="1">
    <location>
        <begin position="92"/>
        <end position="101"/>
    </location>
</feature>
<proteinExistence type="predicted"/>
<dbReference type="SUPFAM" id="SSF69349">
    <property type="entry name" value="Phage fibre proteins"/>
    <property type="match status" value="1"/>
</dbReference>
<evidence type="ECO:0000259" key="2">
    <source>
        <dbReference type="Pfam" id="PF24703"/>
    </source>
</evidence>
<evidence type="ECO:0000256" key="1">
    <source>
        <dbReference type="SAM" id="MobiDB-lite"/>
    </source>
</evidence>
<dbReference type="InterPro" id="IPR056083">
    <property type="entry name" value="DUF7666"/>
</dbReference>
<dbReference type="RefSeq" id="WP_139806495.1">
    <property type="nucleotide sequence ID" value="NZ_FWWU01000005.1"/>
</dbReference>
<accession>A0A1W1UK91</accession>
<dbReference type="STRING" id="695939.SAMN00790413_04614"/>
<feature type="compositionally biased region" description="Basic and acidic residues" evidence="1">
    <location>
        <begin position="112"/>
        <end position="125"/>
    </location>
</feature>
<feature type="compositionally biased region" description="Polar residues" evidence="1">
    <location>
        <begin position="102"/>
        <end position="111"/>
    </location>
</feature>
<evidence type="ECO:0000313" key="3">
    <source>
        <dbReference type="EMBL" id="SMB81545.1"/>
    </source>
</evidence>
<sequence length="441" mass="47467">MAPAPVSAASHIRTQGELDVALRDTTVTRIVVEGDPGLPLRLGRAPWRPVSIEVRGESNVIVEGWGDLAVSLHDASQAVAKRTSRVSAYGESRVDARDRSRITAQDRSTVTARDDSHVTARDDSRVTARDHARVLATGKSVVNAYDSSDVEASGHSQVAAHQQTQVRSSGHSFIRVTDQSQVKATGFSGVLACGESVVVTWAAPGPVPLQAQRASSGVRTSVIAQEHSTVLALDTSHIVAEDHSRVHAWDRVTVLARGHSHVHAGGHSLVEAQGNCRVTARQLSRVHLSDEAFVDATALVFLQGPGPEVQASERTALPIPILTDVTAWADFHGLALALDRTLIVYKAVDGDFCSSRGFRYAPGTAVNAERWNNRPALEDGLHFAPTPHDAHMHMDGAKRYLACRVRLEESVVLGGSCPTRSTLKSRRCSVLYEVNLLGHRV</sequence>
<organism evidence="3 4">
    <name type="scientific">Deinococcus hopiensis KR-140</name>
    <dbReference type="NCBI Taxonomy" id="695939"/>
    <lineage>
        <taxon>Bacteria</taxon>
        <taxon>Thermotogati</taxon>
        <taxon>Deinococcota</taxon>
        <taxon>Deinococci</taxon>
        <taxon>Deinococcales</taxon>
        <taxon>Deinococcaceae</taxon>
        <taxon>Deinococcus</taxon>
    </lineage>
</organism>
<dbReference type="AlphaFoldDB" id="A0A1W1UK91"/>
<evidence type="ECO:0000313" key="4">
    <source>
        <dbReference type="Proteomes" id="UP000192582"/>
    </source>
</evidence>
<keyword evidence="4" id="KW-1185">Reference proteome</keyword>
<gene>
    <name evidence="3" type="ORF">SAMN00790413_04614</name>
</gene>
<dbReference type="Pfam" id="PF24703">
    <property type="entry name" value="DUF7666"/>
    <property type="match status" value="1"/>
</dbReference>
<reference evidence="3 4" key="1">
    <citation type="submission" date="2017-04" db="EMBL/GenBank/DDBJ databases">
        <authorList>
            <person name="Afonso C.L."/>
            <person name="Miller P.J."/>
            <person name="Scott M.A."/>
            <person name="Spackman E."/>
            <person name="Goraichik I."/>
            <person name="Dimitrov K.M."/>
            <person name="Suarez D.L."/>
            <person name="Swayne D.E."/>
        </authorList>
    </citation>
    <scope>NUCLEOTIDE SEQUENCE [LARGE SCALE GENOMIC DNA]</scope>
    <source>
        <strain evidence="3 4">KR-140</strain>
    </source>
</reference>
<protein>
    <recommendedName>
        <fullName evidence="2">DUF7666 domain-containing protein</fullName>
    </recommendedName>
</protein>
<feature type="domain" description="DUF7666" evidence="2">
    <location>
        <begin position="343"/>
        <end position="408"/>
    </location>
</feature>
<dbReference type="Proteomes" id="UP000192582">
    <property type="component" value="Unassembled WGS sequence"/>
</dbReference>
<dbReference type="OrthoDB" id="1436363at2"/>
<dbReference type="EMBL" id="FWWU01000005">
    <property type="protein sequence ID" value="SMB81545.1"/>
    <property type="molecule type" value="Genomic_DNA"/>
</dbReference>
<name>A0A1W1UK91_9DEIO</name>
<feature type="region of interest" description="Disordered" evidence="1">
    <location>
        <begin position="88"/>
        <end position="125"/>
    </location>
</feature>